<organism evidence="2 3">
    <name type="scientific">Thiorhodococcus fuscus</name>
    <dbReference type="NCBI Taxonomy" id="527200"/>
    <lineage>
        <taxon>Bacteria</taxon>
        <taxon>Pseudomonadati</taxon>
        <taxon>Pseudomonadota</taxon>
        <taxon>Gammaproteobacteria</taxon>
        <taxon>Chromatiales</taxon>
        <taxon>Chromatiaceae</taxon>
        <taxon>Thiorhodococcus</taxon>
    </lineage>
</organism>
<keyword evidence="1" id="KW-0812">Transmembrane</keyword>
<dbReference type="RefSeq" id="WP_386024664.1">
    <property type="nucleotide sequence ID" value="NZ_JBHUHX010000013.1"/>
</dbReference>
<evidence type="ECO:0000313" key="3">
    <source>
        <dbReference type="Proteomes" id="UP001597337"/>
    </source>
</evidence>
<evidence type="ECO:0000313" key="2">
    <source>
        <dbReference type="EMBL" id="MFD2111403.1"/>
    </source>
</evidence>
<name>A0ABW4Y9H3_9GAMM</name>
<feature type="transmembrane region" description="Helical" evidence="1">
    <location>
        <begin position="106"/>
        <end position="129"/>
    </location>
</feature>
<accession>A0ABW4Y9H3</accession>
<feature type="transmembrane region" description="Helical" evidence="1">
    <location>
        <begin position="48"/>
        <end position="67"/>
    </location>
</feature>
<keyword evidence="3" id="KW-1185">Reference proteome</keyword>
<keyword evidence="1" id="KW-0472">Membrane</keyword>
<protein>
    <submittedName>
        <fullName evidence="2">Uncharacterized protein</fullName>
    </submittedName>
</protein>
<reference evidence="3" key="1">
    <citation type="journal article" date="2019" name="Int. J. Syst. Evol. Microbiol.">
        <title>The Global Catalogue of Microorganisms (GCM) 10K type strain sequencing project: providing services to taxonomists for standard genome sequencing and annotation.</title>
        <authorList>
            <consortium name="The Broad Institute Genomics Platform"/>
            <consortium name="The Broad Institute Genome Sequencing Center for Infectious Disease"/>
            <person name="Wu L."/>
            <person name="Ma J."/>
        </authorList>
    </citation>
    <scope>NUCLEOTIDE SEQUENCE [LARGE SCALE GENOMIC DNA]</scope>
    <source>
        <strain evidence="3">KACC 12597</strain>
    </source>
</reference>
<dbReference type="EMBL" id="JBHUHX010000013">
    <property type="protein sequence ID" value="MFD2111403.1"/>
    <property type="molecule type" value="Genomic_DNA"/>
</dbReference>
<evidence type="ECO:0000256" key="1">
    <source>
        <dbReference type="SAM" id="Phobius"/>
    </source>
</evidence>
<proteinExistence type="predicted"/>
<feature type="transmembrane region" description="Helical" evidence="1">
    <location>
        <begin position="7"/>
        <end position="28"/>
    </location>
</feature>
<feature type="transmembrane region" description="Helical" evidence="1">
    <location>
        <begin position="79"/>
        <end position="100"/>
    </location>
</feature>
<dbReference type="Proteomes" id="UP001597337">
    <property type="component" value="Unassembled WGS sequence"/>
</dbReference>
<keyword evidence="1" id="KW-1133">Transmembrane helix</keyword>
<gene>
    <name evidence="2" type="ORF">ACFSJC_06075</name>
</gene>
<comment type="caution">
    <text evidence="2">The sequence shown here is derived from an EMBL/GenBank/DDBJ whole genome shotgun (WGS) entry which is preliminary data.</text>
</comment>
<sequence>MSIKGSMLSVVLIFVVAMIWNGLFHMVIIADQNEMIASIRRPDMSEKMLLSLFITIGMAILFVVSYNKWRRSGTLVESLIHGMFFSVLAGVLVNANQYFVYPIPGMLAVLWFLGGLFEFSLYSITVWLVQRYGKLAS</sequence>